<gene>
    <name evidence="5" type="ORF">TKK_002948</name>
</gene>
<dbReference type="AlphaFoldDB" id="A0ABD2XGD4"/>
<feature type="repeat" description="ANK" evidence="3">
    <location>
        <begin position="59"/>
        <end position="92"/>
    </location>
</feature>
<evidence type="ECO:0000313" key="5">
    <source>
        <dbReference type="EMBL" id="KAL3404481.1"/>
    </source>
</evidence>
<dbReference type="Gene3D" id="1.25.40.20">
    <property type="entry name" value="Ankyrin repeat-containing domain"/>
    <property type="match status" value="1"/>
</dbReference>
<dbReference type="SMART" id="SM00248">
    <property type="entry name" value="ANK"/>
    <property type="match status" value="3"/>
</dbReference>
<dbReference type="InterPro" id="IPR002110">
    <property type="entry name" value="Ankyrin_rpt"/>
</dbReference>
<evidence type="ECO:0000256" key="4">
    <source>
        <dbReference type="SAM" id="MobiDB-lite"/>
    </source>
</evidence>
<keyword evidence="6" id="KW-1185">Reference proteome</keyword>
<evidence type="ECO:0000256" key="1">
    <source>
        <dbReference type="ARBA" id="ARBA00022737"/>
    </source>
</evidence>
<reference evidence="5 6" key="1">
    <citation type="journal article" date="2024" name="bioRxiv">
        <title>A reference genome for Trichogramma kaykai: A tiny desert-dwelling parasitoid wasp with competing sex-ratio distorters.</title>
        <authorList>
            <person name="Culotta J."/>
            <person name="Lindsey A.R."/>
        </authorList>
    </citation>
    <scope>NUCLEOTIDE SEQUENCE [LARGE SCALE GENOMIC DNA]</scope>
    <source>
        <strain evidence="5 6">KSX58</strain>
    </source>
</reference>
<keyword evidence="1" id="KW-0677">Repeat</keyword>
<evidence type="ECO:0000256" key="2">
    <source>
        <dbReference type="ARBA" id="ARBA00023043"/>
    </source>
</evidence>
<name>A0ABD2XGD4_9HYME</name>
<feature type="region of interest" description="Disordered" evidence="4">
    <location>
        <begin position="109"/>
        <end position="131"/>
    </location>
</feature>
<sequence>MIEALLRRAADPNTASARGSTALHLACERNKDAEALVGFLFEICDELGRPVDVAARDKAGDTAMHVALTGVSKKRMIEALLRRAADPNTASARGSTALHLACERNKDDLRRVGSAGGRRGPGQGGRHSHARGSAFGLLLGRGADPNSRNRRDETPLHIVAQRDDFREILWSEYKANNDDIGRFIEVSLRAGAEPNFLHHIA</sequence>
<comment type="caution">
    <text evidence="5">The sequence shown here is derived from an EMBL/GenBank/DDBJ whole genome shotgun (WGS) entry which is preliminary data.</text>
</comment>
<proteinExistence type="predicted"/>
<accession>A0ABD2XGD4</accession>
<dbReference type="PANTHER" id="PTHR24198">
    <property type="entry name" value="ANKYRIN REPEAT AND PROTEIN KINASE DOMAIN-CONTAINING PROTEIN"/>
    <property type="match status" value="1"/>
</dbReference>
<evidence type="ECO:0000256" key="3">
    <source>
        <dbReference type="PROSITE-ProRule" id="PRU00023"/>
    </source>
</evidence>
<dbReference type="EMBL" id="JBJJXI010000025">
    <property type="protein sequence ID" value="KAL3404481.1"/>
    <property type="molecule type" value="Genomic_DNA"/>
</dbReference>
<organism evidence="5 6">
    <name type="scientific">Trichogramma kaykai</name>
    <dbReference type="NCBI Taxonomy" id="54128"/>
    <lineage>
        <taxon>Eukaryota</taxon>
        <taxon>Metazoa</taxon>
        <taxon>Ecdysozoa</taxon>
        <taxon>Arthropoda</taxon>
        <taxon>Hexapoda</taxon>
        <taxon>Insecta</taxon>
        <taxon>Pterygota</taxon>
        <taxon>Neoptera</taxon>
        <taxon>Endopterygota</taxon>
        <taxon>Hymenoptera</taxon>
        <taxon>Apocrita</taxon>
        <taxon>Proctotrupomorpha</taxon>
        <taxon>Chalcidoidea</taxon>
        <taxon>Trichogrammatidae</taxon>
        <taxon>Trichogramma</taxon>
    </lineage>
</organism>
<protein>
    <submittedName>
        <fullName evidence="5">Uncharacterized protein</fullName>
    </submittedName>
</protein>
<dbReference type="InterPro" id="IPR036770">
    <property type="entry name" value="Ankyrin_rpt-contain_sf"/>
</dbReference>
<dbReference type="PANTHER" id="PTHR24198:SF165">
    <property type="entry name" value="ANKYRIN REPEAT-CONTAINING PROTEIN-RELATED"/>
    <property type="match status" value="1"/>
</dbReference>
<feature type="compositionally biased region" description="Gly residues" evidence="4">
    <location>
        <begin position="114"/>
        <end position="125"/>
    </location>
</feature>
<dbReference type="PROSITE" id="PS50088">
    <property type="entry name" value="ANK_REPEAT"/>
    <property type="match status" value="1"/>
</dbReference>
<dbReference type="Proteomes" id="UP001627154">
    <property type="component" value="Unassembled WGS sequence"/>
</dbReference>
<dbReference type="Pfam" id="PF12796">
    <property type="entry name" value="Ank_2"/>
    <property type="match status" value="1"/>
</dbReference>
<evidence type="ECO:0000313" key="6">
    <source>
        <dbReference type="Proteomes" id="UP001627154"/>
    </source>
</evidence>
<keyword evidence="2 3" id="KW-0040">ANK repeat</keyword>
<dbReference type="SUPFAM" id="SSF48403">
    <property type="entry name" value="Ankyrin repeat"/>
    <property type="match status" value="1"/>
</dbReference>